<dbReference type="SUPFAM" id="SSF63829">
    <property type="entry name" value="Calcium-dependent phosphotriesterase"/>
    <property type="match status" value="1"/>
</dbReference>
<accession>A0ABY1QNI0</accession>
<dbReference type="EMBL" id="FXUI01000009">
    <property type="protein sequence ID" value="SMP76296.1"/>
    <property type="molecule type" value="Genomic_DNA"/>
</dbReference>
<evidence type="ECO:0000313" key="1">
    <source>
        <dbReference type="EMBL" id="SMP76296.1"/>
    </source>
</evidence>
<evidence type="ECO:0008006" key="3">
    <source>
        <dbReference type="Google" id="ProtNLM"/>
    </source>
</evidence>
<proteinExistence type="predicted"/>
<dbReference type="Proteomes" id="UP001157910">
    <property type="component" value="Unassembled WGS sequence"/>
</dbReference>
<reference evidence="1 2" key="1">
    <citation type="submission" date="2017-05" db="EMBL/GenBank/DDBJ databases">
        <authorList>
            <person name="Varghese N."/>
            <person name="Submissions S."/>
        </authorList>
    </citation>
    <scope>NUCLEOTIDE SEQUENCE [LARGE SCALE GENOMIC DNA]</scope>
    <source>
        <strain evidence="1 2">SM16</strain>
    </source>
</reference>
<evidence type="ECO:0000313" key="2">
    <source>
        <dbReference type="Proteomes" id="UP001157910"/>
    </source>
</evidence>
<keyword evidence="2" id="KW-1185">Reference proteome</keyword>
<dbReference type="RefSeq" id="WP_283406708.1">
    <property type="nucleotide sequence ID" value="NZ_FXUI01000009.1"/>
</dbReference>
<sequence length="902" mass="91526">MTISLNNGLIGLSILGGTSSYSSYLSTAASTESPAVIAAKKAFSTPTVTPPWQGLGEMSGATSAQVAAVKRLASIIDTSGDSSLDGLPDVQTAFTAYKALENLRILAEAGTSKTLQEAERASLQKAFARGLSDLQSYLASAETDLLTLAFGSASSTSRTVGLPSVYALGAVVGAGVSATRAASLEGLSGSEIFSVSLTKGSLTEVVTVDLSQSSQPPTLDSVAGALNAAIAARPLLDANGSPVLDADGNPTSKWTSNFTVEKSGGKWGLVFNPSGIEQVSLDQVGTADALMIASGETRQISGQDSPVSANVYRIEDRAGSLSWERLNSISAVDAAATARAQAAAIDSTEDDAADLTVNAGTTTQGLVTDAQGYSYIVGTTAGDLGTHLGDGTDDLFLTKVDSEGNLVWQRSLGTAGSARGAAVTLAPNGEIVVAGTASSGDEIQGDMLVARFNAKGQELSNTVIRQVGAETASAVTVGRDGSIFVAGRASSGGGDAVIVKLDSAGKLIERRTIDSGGSDSVAALAIDGEGRLLALTHEQGIATLRRFGSSLGEDAGSLELGAASARAIAVSETGQIAVAGTSSSSLLGDQVNAPSGGMDAFVMLIDADFSSRSTTYIGTAEADQADSLTFLNGSLYVGGRTAGTLEGERSGRVDGFVARIDPGSGSVQTVSQWGRLATSIEPVRLSAVSGGSTALGALGLHRGLLNQQATGDLVTETSLRVGDNFKIRLDGGAARTVTIEKGETMASLAQKIRRITGTDATISTPFTDGLSSLKIEVKSGHTLELVAGATGTDALPKLGLEPIRLIPPKVAARNEPKVTPGGRYNLALDDTLTLLDVKTAAAALTAVTSAISMTQSAYRSLYWDSAKAALVDGVMSGGSGSPYQQAQLANYQAALARLTGTA</sequence>
<dbReference type="InterPro" id="IPR052918">
    <property type="entry name" value="Motility_Chemotaxis_Reg"/>
</dbReference>
<dbReference type="PANTHER" id="PTHR35580">
    <property type="entry name" value="CELL SURFACE GLYCOPROTEIN (S-LAYER PROTEIN)-LIKE PROTEIN"/>
    <property type="match status" value="1"/>
</dbReference>
<comment type="caution">
    <text evidence="1">The sequence shown here is derived from an EMBL/GenBank/DDBJ whole genome shotgun (WGS) entry which is preliminary data.</text>
</comment>
<name>A0ABY1QNI0_9SPHN</name>
<organism evidence="1 2">
    <name type="scientific">Novosphingobium panipatense</name>
    <dbReference type="NCBI Taxonomy" id="428991"/>
    <lineage>
        <taxon>Bacteria</taxon>
        <taxon>Pseudomonadati</taxon>
        <taxon>Pseudomonadota</taxon>
        <taxon>Alphaproteobacteria</taxon>
        <taxon>Sphingomonadales</taxon>
        <taxon>Sphingomonadaceae</taxon>
        <taxon>Novosphingobium</taxon>
    </lineage>
</organism>
<dbReference type="PANTHER" id="PTHR35580:SF1">
    <property type="entry name" value="PHYTASE-LIKE DOMAIN-CONTAINING PROTEIN"/>
    <property type="match status" value="1"/>
</dbReference>
<gene>
    <name evidence="1" type="ORF">SAMN06296065_10990</name>
</gene>
<protein>
    <recommendedName>
        <fullName evidence="3">Beta-propeller repeat-containing protein</fullName>
    </recommendedName>
</protein>